<comment type="caution">
    <text evidence="2">The sequence shown here is derived from an EMBL/GenBank/DDBJ whole genome shotgun (WGS) entry which is preliminary data.</text>
</comment>
<proteinExistence type="predicted"/>
<evidence type="ECO:0000256" key="1">
    <source>
        <dbReference type="SAM" id="MobiDB-lite"/>
    </source>
</evidence>
<dbReference type="Proteomes" id="UP001408356">
    <property type="component" value="Unassembled WGS sequence"/>
</dbReference>
<keyword evidence="3" id="KW-1185">Reference proteome</keyword>
<sequence length="350" mass="40048">MEHLVKGFIRVIRGLDAGGDVMHLTPDLEKQHEVSDPDKRRVLDFPEPGLQSTNISKSSSLAEVDLPKRAAESPNQLSASELDLLRGRYWLDVSLPELRAITTAHEALHAVSQDHWQEVTDRLKAIRTPFYDENEGTAIENASEEWARRLNETWQPELEQEENAILANPRLQPWVKRLFQENEEENSWGFDVYIHPDAAGSEERREEYMWRMDGALYNARSTVGIGSLARMVWRLQMLDWPLATDASNEQPRDSEKETELHDLNLSRSTTTQGGDQVRVGTFDQLRQHFISIRDEASAKKVTADTKEVESGGLDIGILRNVVLVIDHDARQFRSESCQTYRRYVGLNCRS</sequence>
<feature type="compositionally biased region" description="Basic and acidic residues" evidence="1">
    <location>
        <begin position="250"/>
        <end position="264"/>
    </location>
</feature>
<reference evidence="2 3" key="1">
    <citation type="journal article" date="2024" name="J. Plant Pathol.">
        <title>Sequence and assembly of the genome of Seiridium unicorne, isolate CBS 538.82, causal agent of cypress canker disease.</title>
        <authorList>
            <person name="Scali E."/>
            <person name="Rocca G.D."/>
            <person name="Danti R."/>
            <person name="Garbelotto M."/>
            <person name="Barberini S."/>
            <person name="Baroncelli R."/>
            <person name="Emiliani G."/>
        </authorList>
    </citation>
    <scope>NUCLEOTIDE SEQUENCE [LARGE SCALE GENOMIC DNA]</scope>
    <source>
        <strain evidence="2 3">BM-138-508</strain>
    </source>
</reference>
<organism evidence="2 3">
    <name type="scientific">Seiridium unicorne</name>
    <dbReference type="NCBI Taxonomy" id="138068"/>
    <lineage>
        <taxon>Eukaryota</taxon>
        <taxon>Fungi</taxon>
        <taxon>Dikarya</taxon>
        <taxon>Ascomycota</taxon>
        <taxon>Pezizomycotina</taxon>
        <taxon>Sordariomycetes</taxon>
        <taxon>Xylariomycetidae</taxon>
        <taxon>Amphisphaeriales</taxon>
        <taxon>Sporocadaceae</taxon>
        <taxon>Seiridium</taxon>
    </lineage>
</organism>
<evidence type="ECO:0000313" key="3">
    <source>
        <dbReference type="Proteomes" id="UP001408356"/>
    </source>
</evidence>
<gene>
    <name evidence="2" type="ORF">SUNI508_04532</name>
</gene>
<feature type="region of interest" description="Disordered" evidence="1">
    <location>
        <begin position="245"/>
        <end position="274"/>
    </location>
</feature>
<dbReference type="EMBL" id="JARVKF010000101">
    <property type="protein sequence ID" value="KAK9422865.1"/>
    <property type="molecule type" value="Genomic_DNA"/>
</dbReference>
<protein>
    <submittedName>
        <fullName evidence="2">Uncharacterized protein</fullName>
    </submittedName>
</protein>
<accession>A0ABR2V8S1</accession>
<feature type="compositionally biased region" description="Polar residues" evidence="1">
    <location>
        <begin position="265"/>
        <end position="274"/>
    </location>
</feature>
<name>A0ABR2V8S1_9PEZI</name>
<evidence type="ECO:0000313" key="2">
    <source>
        <dbReference type="EMBL" id="KAK9422865.1"/>
    </source>
</evidence>